<name>A0ACB8QGW8_9AGAM</name>
<dbReference type="EMBL" id="MU273600">
    <property type="protein sequence ID" value="KAI0030912.1"/>
    <property type="molecule type" value="Genomic_DNA"/>
</dbReference>
<organism evidence="1 2">
    <name type="scientific">Vararia minispora EC-137</name>
    <dbReference type="NCBI Taxonomy" id="1314806"/>
    <lineage>
        <taxon>Eukaryota</taxon>
        <taxon>Fungi</taxon>
        <taxon>Dikarya</taxon>
        <taxon>Basidiomycota</taxon>
        <taxon>Agaricomycotina</taxon>
        <taxon>Agaricomycetes</taxon>
        <taxon>Russulales</taxon>
        <taxon>Lachnocladiaceae</taxon>
        <taxon>Vararia</taxon>
    </lineage>
</organism>
<protein>
    <submittedName>
        <fullName evidence="1">Carboxylesterase</fullName>
    </submittedName>
</protein>
<sequence length="110" mass="11623">FGSGSLPLYDGTSMAKNQDVIVVTFNYRTNVFGFPSSHDLPLTGNNLGYLDQELALKWVQDNIVMFGGDPTKVTIMGQSAGAQSVSDAIVRHTPSGAPFRAGIMLSGASV</sequence>
<proteinExistence type="predicted"/>
<reference evidence="1" key="1">
    <citation type="submission" date="2021-02" db="EMBL/GenBank/DDBJ databases">
        <authorList>
            <consortium name="DOE Joint Genome Institute"/>
            <person name="Ahrendt S."/>
            <person name="Looney B.P."/>
            <person name="Miyauchi S."/>
            <person name="Morin E."/>
            <person name="Drula E."/>
            <person name="Courty P.E."/>
            <person name="Chicoki N."/>
            <person name="Fauchery L."/>
            <person name="Kohler A."/>
            <person name="Kuo A."/>
            <person name="Labutti K."/>
            <person name="Pangilinan J."/>
            <person name="Lipzen A."/>
            <person name="Riley R."/>
            <person name="Andreopoulos W."/>
            <person name="He G."/>
            <person name="Johnson J."/>
            <person name="Barry K.W."/>
            <person name="Grigoriev I.V."/>
            <person name="Nagy L."/>
            <person name="Hibbett D."/>
            <person name="Henrissat B."/>
            <person name="Matheny P.B."/>
            <person name="Labbe J."/>
            <person name="Martin F."/>
        </authorList>
    </citation>
    <scope>NUCLEOTIDE SEQUENCE</scope>
    <source>
        <strain evidence="1">EC-137</strain>
    </source>
</reference>
<comment type="caution">
    <text evidence="1">The sequence shown here is derived from an EMBL/GenBank/DDBJ whole genome shotgun (WGS) entry which is preliminary data.</text>
</comment>
<evidence type="ECO:0000313" key="1">
    <source>
        <dbReference type="EMBL" id="KAI0030912.1"/>
    </source>
</evidence>
<gene>
    <name evidence="1" type="ORF">K488DRAFT_19946</name>
</gene>
<evidence type="ECO:0000313" key="2">
    <source>
        <dbReference type="Proteomes" id="UP000814128"/>
    </source>
</evidence>
<feature type="non-terminal residue" evidence="1">
    <location>
        <position position="1"/>
    </location>
</feature>
<reference evidence="1" key="2">
    <citation type="journal article" date="2022" name="New Phytol.">
        <title>Evolutionary transition to the ectomycorrhizal habit in the genomes of a hyperdiverse lineage of mushroom-forming fungi.</title>
        <authorList>
            <person name="Looney B."/>
            <person name="Miyauchi S."/>
            <person name="Morin E."/>
            <person name="Drula E."/>
            <person name="Courty P.E."/>
            <person name="Kohler A."/>
            <person name="Kuo A."/>
            <person name="LaButti K."/>
            <person name="Pangilinan J."/>
            <person name="Lipzen A."/>
            <person name="Riley R."/>
            <person name="Andreopoulos W."/>
            <person name="He G."/>
            <person name="Johnson J."/>
            <person name="Nolan M."/>
            <person name="Tritt A."/>
            <person name="Barry K.W."/>
            <person name="Grigoriev I.V."/>
            <person name="Nagy L.G."/>
            <person name="Hibbett D."/>
            <person name="Henrissat B."/>
            <person name="Matheny P.B."/>
            <person name="Labbe J."/>
            <person name="Martin F.M."/>
        </authorList>
    </citation>
    <scope>NUCLEOTIDE SEQUENCE</scope>
    <source>
        <strain evidence="1">EC-137</strain>
    </source>
</reference>
<dbReference type="Proteomes" id="UP000814128">
    <property type="component" value="Unassembled WGS sequence"/>
</dbReference>
<feature type="non-terminal residue" evidence="1">
    <location>
        <position position="110"/>
    </location>
</feature>
<accession>A0ACB8QGW8</accession>
<keyword evidence="2" id="KW-1185">Reference proteome</keyword>